<name>J9FMD1_9ZZZZ</name>
<organism evidence="1">
    <name type="scientific">gut metagenome</name>
    <dbReference type="NCBI Taxonomy" id="749906"/>
    <lineage>
        <taxon>unclassified sequences</taxon>
        <taxon>metagenomes</taxon>
        <taxon>organismal metagenomes</taxon>
    </lineage>
</organism>
<reference evidence="1" key="1">
    <citation type="journal article" date="2012" name="PLoS ONE">
        <title>Gene sets for utilization of primary and secondary nutrition supplies in the distal gut of endangered iberian lynx.</title>
        <authorList>
            <person name="Alcaide M."/>
            <person name="Messina E."/>
            <person name="Richter M."/>
            <person name="Bargiela R."/>
            <person name="Peplies J."/>
            <person name="Huws S.A."/>
            <person name="Newbold C.J."/>
            <person name="Golyshin P.N."/>
            <person name="Simon M.A."/>
            <person name="Lopez G."/>
            <person name="Yakimov M.M."/>
            <person name="Ferrer M."/>
        </authorList>
    </citation>
    <scope>NUCLEOTIDE SEQUENCE</scope>
</reference>
<dbReference type="AlphaFoldDB" id="J9FMD1"/>
<dbReference type="EMBL" id="AMCI01008618">
    <property type="protein sequence ID" value="EJW90777.1"/>
    <property type="molecule type" value="Genomic_DNA"/>
</dbReference>
<protein>
    <submittedName>
        <fullName evidence="1">Uncharacterized protein</fullName>
    </submittedName>
</protein>
<gene>
    <name evidence="1" type="ORF">EVA_21116</name>
</gene>
<evidence type="ECO:0000313" key="1">
    <source>
        <dbReference type="EMBL" id="EJW90777.1"/>
    </source>
</evidence>
<proteinExistence type="predicted"/>
<comment type="caution">
    <text evidence="1">The sequence shown here is derived from an EMBL/GenBank/DDBJ whole genome shotgun (WGS) entry which is preliminary data.</text>
</comment>
<accession>J9FMD1</accession>
<sequence length="43" mass="5188">MFPDNFLDENCLTVFASGLQLFWQNQSFRCGIFRYPLFGNFFR</sequence>